<sequence length="267" mass="30274">MVINSRKDLGRLTRWSGPAADKATSVAKAIEIVLKNTEFIFVTEKMDMTGKVLKWRLHALTRKIEPINLEIRHDGKQWKVNVADIEAVLSLWLFAAAEKERTVAMDDKRDVDAWLRSGEASRGDSIRLLGKSNAISRRDMRWWAGSGNNRIIEVSSPSDDREIIELSSHRVVGYSGYKKGEDKKDERKKDCKCQYQIHTVSDDNNNMPENELFTRLKISINSMNEAAKRRNGISEGTSRQHDSMKSGIRPEYLGGTNQASTTKPKPD</sequence>
<evidence type="ECO:0000256" key="1">
    <source>
        <dbReference type="SAM" id="MobiDB-lite"/>
    </source>
</evidence>
<reference evidence="2 3" key="1">
    <citation type="journal article" date="2018" name="Nat. Ecol. Evol.">
        <title>Pezizomycetes genomes reveal the molecular basis of ectomycorrhizal truffle lifestyle.</title>
        <authorList>
            <person name="Murat C."/>
            <person name="Payen T."/>
            <person name="Noel B."/>
            <person name="Kuo A."/>
            <person name="Morin E."/>
            <person name="Chen J."/>
            <person name="Kohler A."/>
            <person name="Krizsan K."/>
            <person name="Balestrini R."/>
            <person name="Da Silva C."/>
            <person name="Montanini B."/>
            <person name="Hainaut M."/>
            <person name="Levati E."/>
            <person name="Barry K.W."/>
            <person name="Belfiori B."/>
            <person name="Cichocki N."/>
            <person name="Clum A."/>
            <person name="Dockter R.B."/>
            <person name="Fauchery L."/>
            <person name="Guy J."/>
            <person name="Iotti M."/>
            <person name="Le Tacon F."/>
            <person name="Lindquist E.A."/>
            <person name="Lipzen A."/>
            <person name="Malagnac F."/>
            <person name="Mello A."/>
            <person name="Molinier V."/>
            <person name="Miyauchi S."/>
            <person name="Poulain J."/>
            <person name="Riccioni C."/>
            <person name="Rubini A."/>
            <person name="Sitrit Y."/>
            <person name="Splivallo R."/>
            <person name="Traeger S."/>
            <person name="Wang M."/>
            <person name="Zifcakova L."/>
            <person name="Wipf D."/>
            <person name="Zambonelli A."/>
            <person name="Paolocci F."/>
            <person name="Nowrousian M."/>
            <person name="Ottonello S."/>
            <person name="Baldrian P."/>
            <person name="Spatafora J.W."/>
            <person name="Henrissat B."/>
            <person name="Nagy L.G."/>
            <person name="Aury J.M."/>
            <person name="Wincker P."/>
            <person name="Grigoriev I.V."/>
            <person name="Bonfante P."/>
            <person name="Martin F.M."/>
        </authorList>
    </citation>
    <scope>NUCLEOTIDE SEQUENCE [LARGE SCALE GENOMIC DNA]</scope>
    <source>
        <strain evidence="2 3">CCBAS932</strain>
    </source>
</reference>
<feature type="region of interest" description="Disordered" evidence="1">
    <location>
        <begin position="228"/>
        <end position="267"/>
    </location>
</feature>
<dbReference type="Proteomes" id="UP000277580">
    <property type="component" value="Unassembled WGS sequence"/>
</dbReference>
<feature type="compositionally biased region" description="Polar residues" evidence="1">
    <location>
        <begin position="255"/>
        <end position="267"/>
    </location>
</feature>
<evidence type="ECO:0000313" key="2">
    <source>
        <dbReference type="EMBL" id="RPB07395.1"/>
    </source>
</evidence>
<evidence type="ECO:0000313" key="3">
    <source>
        <dbReference type="Proteomes" id="UP000277580"/>
    </source>
</evidence>
<gene>
    <name evidence="2" type="ORF">P167DRAFT_413794</name>
</gene>
<keyword evidence="3" id="KW-1185">Reference proteome</keyword>
<accession>A0A3N4KNN4</accession>
<dbReference type="OrthoDB" id="10660369at2759"/>
<dbReference type="EMBL" id="ML119184">
    <property type="protein sequence ID" value="RPB07395.1"/>
    <property type="molecule type" value="Genomic_DNA"/>
</dbReference>
<dbReference type="STRING" id="1392247.A0A3N4KNN4"/>
<organism evidence="2 3">
    <name type="scientific">Morchella conica CCBAS932</name>
    <dbReference type="NCBI Taxonomy" id="1392247"/>
    <lineage>
        <taxon>Eukaryota</taxon>
        <taxon>Fungi</taxon>
        <taxon>Dikarya</taxon>
        <taxon>Ascomycota</taxon>
        <taxon>Pezizomycotina</taxon>
        <taxon>Pezizomycetes</taxon>
        <taxon>Pezizales</taxon>
        <taxon>Morchellaceae</taxon>
        <taxon>Morchella</taxon>
    </lineage>
</organism>
<protein>
    <submittedName>
        <fullName evidence="2">Uncharacterized protein</fullName>
    </submittedName>
</protein>
<dbReference type="AlphaFoldDB" id="A0A3N4KNN4"/>
<dbReference type="InParanoid" id="A0A3N4KNN4"/>
<name>A0A3N4KNN4_9PEZI</name>
<proteinExistence type="predicted"/>